<evidence type="ECO:0000256" key="3">
    <source>
        <dbReference type="ARBA" id="ARBA00022734"/>
    </source>
</evidence>
<keyword evidence="1" id="KW-0929">Antimicrobial</keyword>
<evidence type="ECO:0000256" key="4">
    <source>
        <dbReference type="ARBA" id="ARBA00022821"/>
    </source>
</evidence>
<dbReference type="InterPro" id="IPR051378">
    <property type="entry name" value="Cell2Cell_Antifungal"/>
</dbReference>
<keyword evidence="2" id="KW-0295">Fungicide</keyword>
<feature type="non-terminal residue" evidence="9">
    <location>
        <position position="1"/>
    </location>
</feature>
<dbReference type="PROSITE" id="PS51473">
    <property type="entry name" value="GNK2"/>
    <property type="match status" value="1"/>
</dbReference>
<evidence type="ECO:0000313" key="9">
    <source>
        <dbReference type="EMBL" id="AAQ14301.1"/>
    </source>
</evidence>
<dbReference type="AlphaFoldDB" id="Q7X9E0"/>
<feature type="domain" description="Gnk2-homologous" evidence="8">
    <location>
        <begin position="1"/>
        <end position="75"/>
    </location>
</feature>
<protein>
    <submittedName>
        <fullName evidence="9">ABRH13</fullName>
    </submittedName>
</protein>
<dbReference type="GO" id="GO:0042742">
    <property type="term" value="P:defense response to bacterium"/>
    <property type="evidence" value="ECO:0007669"/>
    <property type="project" value="UniProtKB-KW"/>
</dbReference>
<evidence type="ECO:0000259" key="8">
    <source>
        <dbReference type="PROSITE" id="PS51473"/>
    </source>
</evidence>
<proteinExistence type="evidence at transcript level"/>
<dbReference type="Pfam" id="PF01657">
    <property type="entry name" value="Stress-antifung"/>
    <property type="match status" value="1"/>
</dbReference>
<keyword evidence="4" id="KW-0611">Plant defense</keyword>
<dbReference type="Gene3D" id="3.30.430.20">
    <property type="entry name" value="Gnk2 domain, C-X8-C-X2-C motif"/>
    <property type="match status" value="2"/>
</dbReference>
<reference evidence="9" key="2">
    <citation type="journal article" date="2001" name="Plant Mol. Biol.">
        <title>Early genes responsive to abscisic acid during heterophyllous induction in Marsilea quadrifolia.</title>
        <authorList>
            <person name="Hsu T.-C."/>
            <person name="Liu H.-C."/>
            <person name="Wang J.-S."/>
            <person name="Chen R.-W."/>
            <person name="Wang Y.-C."/>
            <person name="Lin B.-L."/>
        </authorList>
    </citation>
    <scope>NUCLEOTIDE SEQUENCE</scope>
    <source>
        <tissue evidence="9">Vegetative shoot apex</tissue>
    </source>
</reference>
<keyword evidence="6" id="KW-0465">Mannose-binding</keyword>
<dbReference type="InterPro" id="IPR038408">
    <property type="entry name" value="GNK2_sf"/>
</dbReference>
<keyword evidence="3" id="KW-0430">Lectin</keyword>
<dbReference type="GO" id="GO:0050832">
    <property type="term" value="P:defense response to fungus"/>
    <property type="evidence" value="ECO:0007669"/>
    <property type="project" value="UniProtKB-KW"/>
</dbReference>
<accession>Q7X9E0</accession>
<evidence type="ECO:0000256" key="7">
    <source>
        <dbReference type="ARBA" id="ARBA00023157"/>
    </source>
</evidence>
<dbReference type="PANTHER" id="PTHR32080:SF54">
    <property type="entry name" value="GNK2-HOMOLOGOUS DOMAIN-CONTAINING PROTEIN"/>
    <property type="match status" value="1"/>
</dbReference>
<reference evidence="9" key="1">
    <citation type="submission" date="2000-05" db="EMBL/GenBank/DDBJ databases">
        <authorList>
            <person name="Hsu T.-C."/>
            <person name="Wang Y.-C."/>
            <person name="Lin B.-L."/>
        </authorList>
    </citation>
    <scope>NUCLEOTIDE SEQUENCE</scope>
    <source>
        <tissue evidence="9">Vegetative shoot apex</tissue>
    </source>
</reference>
<sequence>DRLSKKYFSALEFVEDPLLRRRLFGTHQCQAGISTDTCSQRVTSTIQILKTECSKRMEGRVQLNDCFIMYSFSEDMQEKSDVTFKAQVCDASPNNAYDVDIIYALDYALMGAIAHTPIGTFIHHIENGSNTTVYALAQCHTYQNSEQCRNCLIQAV</sequence>
<keyword evidence="7" id="KW-1015">Disulfide bond</keyword>
<dbReference type="GO" id="GO:0005537">
    <property type="term" value="F:D-mannose binding"/>
    <property type="evidence" value="ECO:0007669"/>
    <property type="project" value="UniProtKB-KW"/>
</dbReference>
<organism evidence="9">
    <name type="scientific">Marsilea quadrifolia</name>
    <name type="common">European water clover</name>
    <dbReference type="NCBI Taxonomy" id="13816"/>
    <lineage>
        <taxon>Eukaryota</taxon>
        <taxon>Viridiplantae</taxon>
        <taxon>Streptophyta</taxon>
        <taxon>Embryophyta</taxon>
        <taxon>Tracheophyta</taxon>
        <taxon>Polypodiopsida</taxon>
        <taxon>Polypodiidae</taxon>
        <taxon>Salviniales</taxon>
        <taxon>Marsileaceae</taxon>
        <taxon>Marsilea</taxon>
    </lineage>
</organism>
<dbReference type="PANTHER" id="PTHR32080">
    <property type="entry name" value="ANTIFUNGAL PROTEIN GINKBILOBIN-2-LIKE"/>
    <property type="match status" value="1"/>
</dbReference>
<keyword evidence="5" id="KW-0044">Antibiotic</keyword>
<evidence type="ECO:0000256" key="6">
    <source>
        <dbReference type="ARBA" id="ARBA00023035"/>
    </source>
</evidence>
<evidence type="ECO:0000256" key="2">
    <source>
        <dbReference type="ARBA" id="ARBA00022577"/>
    </source>
</evidence>
<evidence type="ECO:0000256" key="5">
    <source>
        <dbReference type="ARBA" id="ARBA00023022"/>
    </source>
</evidence>
<evidence type="ECO:0000256" key="1">
    <source>
        <dbReference type="ARBA" id="ARBA00022529"/>
    </source>
</evidence>
<name>Q7X9E0_MARQU</name>
<dbReference type="EMBL" id="AF269168">
    <property type="protein sequence ID" value="AAQ14301.1"/>
    <property type="molecule type" value="mRNA"/>
</dbReference>
<dbReference type="InterPro" id="IPR002902">
    <property type="entry name" value="GNK2"/>
</dbReference>
<dbReference type="GO" id="GO:0031640">
    <property type="term" value="P:killing of cells of another organism"/>
    <property type="evidence" value="ECO:0007669"/>
    <property type="project" value="UniProtKB-KW"/>
</dbReference>
<feature type="non-terminal residue" evidence="9">
    <location>
        <position position="156"/>
    </location>
</feature>